<keyword evidence="3" id="KW-0862">Zinc</keyword>
<dbReference type="KEGG" id="goe:100902790"/>
<proteinExistence type="predicted"/>
<reference evidence="6" key="1">
    <citation type="submission" date="2025-08" db="UniProtKB">
        <authorList>
            <consortium name="RefSeq"/>
        </authorList>
    </citation>
    <scope>IDENTIFICATION</scope>
</reference>
<keyword evidence="5" id="KW-1185">Reference proteome</keyword>
<protein>
    <submittedName>
        <fullName evidence="6">Receptor-transporting protein 2-like</fullName>
    </submittedName>
</protein>
<dbReference type="GeneID" id="100902790"/>
<dbReference type="Proteomes" id="UP000694867">
    <property type="component" value="Unplaced"/>
</dbReference>
<evidence type="ECO:0000256" key="1">
    <source>
        <dbReference type="ARBA" id="ARBA00022723"/>
    </source>
</evidence>
<dbReference type="RefSeq" id="XP_003744290.1">
    <property type="nucleotide sequence ID" value="XM_003744242.2"/>
</dbReference>
<evidence type="ECO:0000256" key="3">
    <source>
        <dbReference type="ARBA" id="ARBA00022833"/>
    </source>
</evidence>
<dbReference type="InterPro" id="IPR027377">
    <property type="entry name" value="ZAR1/RTP1-5-like_Znf-3CxxC"/>
</dbReference>
<evidence type="ECO:0000256" key="2">
    <source>
        <dbReference type="ARBA" id="ARBA00022771"/>
    </source>
</evidence>
<evidence type="ECO:0000313" key="5">
    <source>
        <dbReference type="Proteomes" id="UP000694867"/>
    </source>
</evidence>
<dbReference type="SMART" id="SM01328">
    <property type="entry name" value="zf-3CxxC"/>
    <property type="match status" value="1"/>
</dbReference>
<evidence type="ECO:0000313" key="6">
    <source>
        <dbReference type="RefSeq" id="XP_003744290.1"/>
    </source>
</evidence>
<organism evidence="5 6">
    <name type="scientific">Galendromus occidentalis</name>
    <name type="common">western predatory mite</name>
    <dbReference type="NCBI Taxonomy" id="34638"/>
    <lineage>
        <taxon>Eukaryota</taxon>
        <taxon>Metazoa</taxon>
        <taxon>Ecdysozoa</taxon>
        <taxon>Arthropoda</taxon>
        <taxon>Chelicerata</taxon>
        <taxon>Arachnida</taxon>
        <taxon>Acari</taxon>
        <taxon>Parasitiformes</taxon>
        <taxon>Mesostigmata</taxon>
        <taxon>Gamasina</taxon>
        <taxon>Phytoseioidea</taxon>
        <taxon>Phytoseiidae</taxon>
        <taxon>Typhlodrominae</taxon>
        <taxon>Galendromus</taxon>
    </lineage>
</organism>
<feature type="domain" description="3CxxC-type" evidence="4">
    <location>
        <begin position="45"/>
        <end position="156"/>
    </location>
</feature>
<gene>
    <name evidence="6" type="primary">LOC100902790</name>
</gene>
<keyword evidence="2" id="KW-0863">Zinc-finger</keyword>
<dbReference type="AlphaFoldDB" id="A0AAJ6QUC2"/>
<name>A0AAJ6QUC2_9ACAR</name>
<accession>A0AAJ6QUC2</accession>
<dbReference type="Pfam" id="PF13695">
    <property type="entry name" value="Zn_ribbon_3CxxC"/>
    <property type="match status" value="1"/>
</dbReference>
<evidence type="ECO:0000259" key="4">
    <source>
        <dbReference type="SMART" id="SM01328"/>
    </source>
</evidence>
<sequence length="162" mass="18716">MSTNFDARERYRVESQIFSNVMENSKYLEPIARAFPVPQKFRFTRAFGKAFFRCSRCHHEWTSRNTLVTFDIRDEKLVKVWKQACSQCVKQAGRSTKGDNSAFYQRPVGFGVDDLIELSQCAIQNFLYKIGYVNEKQRGVPDSSHRSELCEACADGCCPTMR</sequence>
<dbReference type="GO" id="GO:0008270">
    <property type="term" value="F:zinc ion binding"/>
    <property type="evidence" value="ECO:0007669"/>
    <property type="project" value="UniProtKB-KW"/>
</dbReference>
<keyword evidence="1" id="KW-0479">Metal-binding</keyword>